<keyword evidence="3" id="KW-1185">Reference proteome</keyword>
<name>A0A9N8ZZK7_9GLOM</name>
<sequence length="200" mass="22609">MISNHLRFQQKKIAYFGNNSPPITSPTLLPRYHIHNTTFSTQQPPQQSHPRQSPSKNNNYFPDTTTSLIMLLSNNYFNNYSPNNPFSRTMAIEKVFAGEVVSGKLLSGKNFQGVIAVIQNDENVIQRSTSSNSETTELIERPALDKFSKKLEYLSENTTVEFITNCINTNHQKIAQLILNTTENIKVVKHHEGNKNGIAT</sequence>
<comment type="caution">
    <text evidence="2">The sequence shown here is derived from an EMBL/GenBank/DDBJ whole genome shotgun (WGS) entry which is preliminary data.</text>
</comment>
<feature type="region of interest" description="Disordered" evidence="1">
    <location>
        <begin position="38"/>
        <end position="60"/>
    </location>
</feature>
<proteinExistence type="predicted"/>
<evidence type="ECO:0000313" key="2">
    <source>
        <dbReference type="EMBL" id="CAG8511833.1"/>
    </source>
</evidence>
<accession>A0A9N8ZZK7</accession>
<dbReference type="Proteomes" id="UP000789759">
    <property type="component" value="Unassembled WGS sequence"/>
</dbReference>
<dbReference type="OrthoDB" id="2460073at2759"/>
<evidence type="ECO:0000313" key="3">
    <source>
        <dbReference type="Proteomes" id="UP000789759"/>
    </source>
</evidence>
<gene>
    <name evidence="2" type="ORF">CPELLU_LOCUS2954</name>
</gene>
<dbReference type="EMBL" id="CAJVQA010001362">
    <property type="protein sequence ID" value="CAG8511833.1"/>
    <property type="molecule type" value="Genomic_DNA"/>
</dbReference>
<organism evidence="2 3">
    <name type="scientific">Cetraspora pellucida</name>
    <dbReference type="NCBI Taxonomy" id="1433469"/>
    <lineage>
        <taxon>Eukaryota</taxon>
        <taxon>Fungi</taxon>
        <taxon>Fungi incertae sedis</taxon>
        <taxon>Mucoromycota</taxon>
        <taxon>Glomeromycotina</taxon>
        <taxon>Glomeromycetes</taxon>
        <taxon>Diversisporales</taxon>
        <taxon>Gigasporaceae</taxon>
        <taxon>Cetraspora</taxon>
    </lineage>
</organism>
<evidence type="ECO:0000256" key="1">
    <source>
        <dbReference type="SAM" id="MobiDB-lite"/>
    </source>
</evidence>
<dbReference type="AlphaFoldDB" id="A0A9N8ZZK7"/>
<feature type="compositionally biased region" description="Low complexity" evidence="1">
    <location>
        <begin position="40"/>
        <end position="55"/>
    </location>
</feature>
<protein>
    <submittedName>
        <fullName evidence="2">5305_t:CDS:1</fullName>
    </submittedName>
</protein>
<reference evidence="2" key="1">
    <citation type="submission" date="2021-06" db="EMBL/GenBank/DDBJ databases">
        <authorList>
            <person name="Kallberg Y."/>
            <person name="Tangrot J."/>
            <person name="Rosling A."/>
        </authorList>
    </citation>
    <scope>NUCLEOTIDE SEQUENCE</scope>
    <source>
        <strain evidence="2">FL966</strain>
    </source>
</reference>